<gene>
    <name evidence="1" type="ORF">GCM10023195_57120</name>
</gene>
<name>A0ABP8TPQ5_9ACTN</name>
<accession>A0ABP8TPQ5</accession>
<organism evidence="1 2">
    <name type="scientific">Actinoallomurus liliacearum</name>
    <dbReference type="NCBI Taxonomy" id="1080073"/>
    <lineage>
        <taxon>Bacteria</taxon>
        <taxon>Bacillati</taxon>
        <taxon>Actinomycetota</taxon>
        <taxon>Actinomycetes</taxon>
        <taxon>Streptosporangiales</taxon>
        <taxon>Thermomonosporaceae</taxon>
        <taxon>Actinoallomurus</taxon>
    </lineage>
</organism>
<dbReference type="EMBL" id="BAABHJ010000023">
    <property type="protein sequence ID" value="GAA4613232.1"/>
    <property type="molecule type" value="Genomic_DNA"/>
</dbReference>
<reference evidence="2" key="1">
    <citation type="journal article" date="2019" name="Int. J. Syst. Evol. Microbiol.">
        <title>The Global Catalogue of Microorganisms (GCM) 10K type strain sequencing project: providing services to taxonomists for standard genome sequencing and annotation.</title>
        <authorList>
            <consortium name="The Broad Institute Genomics Platform"/>
            <consortium name="The Broad Institute Genome Sequencing Center for Infectious Disease"/>
            <person name="Wu L."/>
            <person name="Ma J."/>
        </authorList>
    </citation>
    <scope>NUCLEOTIDE SEQUENCE [LARGE SCALE GENOMIC DNA]</scope>
    <source>
        <strain evidence="2">JCM 17938</strain>
    </source>
</reference>
<evidence type="ECO:0000313" key="1">
    <source>
        <dbReference type="EMBL" id="GAA4613232.1"/>
    </source>
</evidence>
<protein>
    <submittedName>
        <fullName evidence="1">Uncharacterized protein</fullName>
    </submittedName>
</protein>
<dbReference type="Proteomes" id="UP001500212">
    <property type="component" value="Unassembled WGS sequence"/>
</dbReference>
<proteinExistence type="predicted"/>
<sequence>MTSPDELRRSVDRLRDVLESLGSEGTSIAVDLTLLDRLVQRYPAAARKSLELHDGKRFSRSAALRARSYQGEG</sequence>
<keyword evidence="2" id="KW-1185">Reference proteome</keyword>
<evidence type="ECO:0000313" key="2">
    <source>
        <dbReference type="Proteomes" id="UP001500212"/>
    </source>
</evidence>
<comment type="caution">
    <text evidence="1">The sequence shown here is derived from an EMBL/GenBank/DDBJ whole genome shotgun (WGS) entry which is preliminary data.</text>
</comment>